<evidence type="ECO:0000259" key="2">
    <source>
        <dbReference type="Pfam" id="PF03959"/>
    </source>
</evidence>
<reference evidence="3 5" key="1">
    <citation type="journal article" date="2020" name="Stud. Mycol.">
        <title>101 Dothideomycetes genomes: a test case for predicting lifestyles and emergence of pathogens.</title>
        <authorList>
            <person name="Haridas S."/>
            <person name="Albert R."/>
            <person name="Binder M."/>
            <person name="Bloem J."/>
            <person name="Labutti K."/>
            <person name="Salamov A."/>
            <person name="Andreopoulos B."/>
            <person name="Baker S."/>
            <person name="Barry K."/>
            <person name="Bills G."/>
            <person name="Bluhm B."/>
            <person name="Cannon C."/>
            <person name="Castanera R."/>
            <person name="Culley D."/>
            <person name="Daum C."/>
            <person name="Ezra D."/>
            <person name="Gonzalez J."/>
            <person name="Henrissat B."/>
            <person name="Kuo A."/>
            <person name="Liang C."/>
            <person name="Lipzen A."/>
            <person name="Lutzoni F."/>
            <person name="Magnuson J."/>
            <person name="Mondo S."/>
            <person name="Nolan M."/>
            <person name="Ohm R."/>
            <person name="Pangilinan J."/>
            <person name="Park H.-J."/>
            <person name="Ramirez L."/>
            <person name="Alfaro M."/>
            <person name="Sun H."/>
            <person name="Tritt A."/>
            <person name="Yoshinaga Y."/>
            <person name="Zwiers L.-H."/>
            <person name="Turgeon B."/>
            <person name="Goodwin S."/>
            <person name="Spatafora J."/>
            <person name="Crous P."/>
            <person name="Grigoriev I."/>
        </authorList>
    </citation>
    <scope>NUCLEOTIDE SEQUENCE</scope>
    <source>
        <strain evidence="3 5">CBS 304.34</strain>
    </source>
</reference>
<dbReference type="SUPFAM" id="SSF53474">
    <property type="entry name" value="alpha/beta-Hydrolases"/>
    <property type="match status" value="1"/>
</dbReference>
<dbReference type="OrthoDB" id="2094269at2759"/>
<dbReference type="EMBL" id="MU003698">
    <property type="protein sequence ID" value="KAF2811620.1"/>
    <property type="molecule type" value="Genomic_DNA"/>
</dbReference>
<dbReference type="InterPro" id="IPR005645">
    <property type="entry name" value="FSH-like_dom"/>
</dbReference>
<dbReference type="Gene3D" id="3.40.50.1820">
    <property type="entry name" value="alpha/beta hydrolase"/>
    <property type="match status" value="1"/>
</dbReference>
<dbReference type="InterPro" id="IPR029058">
    <property type="entry name" value="AB_hydrolase_fold"/>
</dbReference>
<dbReference type="GO" id="GO:0005634">
    <property type="term" value="C:nucleus"/>
    <property type="evidence" value="ECO:0007669"/>
    <property type="project" value="TreeGrafter"/>
</dbReference>
<dbReference type="Proteomes" id="UP000504636">
    <property type="component" value="Unplaced"/>
</dbReference>
<feature type="domain" description="Serine hydrolase" evidence="2">
    <location>
        <begin position="2"/>
        <end position="243"/>
    </location>
</feature>
<keyword evidence="1" id="KW-0378">Hydrolase</keyword>
<dbReference type="AlphaFoldDB" id="A0A6A6YS45"/>
<sequence>MRFLCLHGRGTNSDIFESQLAPLFSRVSPHHTFDFVDAPFDCVAAPGISQLYQPPYLAWHTQYEPQHVEPVHDFLRTVIEEDGPYDGVIGFSQGAALAASFLLCHEHYAQIRDPGRRHRPPFKMAIFINSVMTFSPSEHIGSNISQQIKKQEEKHFAFLEGADSLETEDYTPTETYTAIEGDSIYGFPTDTFAPRISIPTLHLYGTEDQFLEHSETLVSLCRGDRAEVLPVRGGHELPRTNAAWDKFAALFEMVAMTATLMDQSSRRGSATTS</sequence>
<dbReference type="GO" id="GO:0019748">
    <property type="term" value="P:secondary metabolic process"/>
    <property type="evidence" value="ECO:0007669"/>
    <property type="project" value="TreeGrafter"/>
</dbReference>
<dbReference type="GeneID" id="54457615"/>
<dbReference type="RefSeq" id="XP_033578584.1">
    <property type="nucleotide sequence ID" value="XM_033716722.1"/>
</dbReference>
<dbReference type="InterPro" id="IPR050593">
    <property type="entry name" value="LovG"/>
</dbReference>
<evidence type="ECO:0000313" key="3">
    <source>
        <dbReference type="EMBL" id="KAF2811620.1"/>
    </source>
</evidence>
<protein>
    <recommendedName>
        <fullName evidence="2">Serine hydrolase domain-containing protein</fullName>
    </recommendedName>
</protein>
<dbReference type="PANTHER" id="PTHR48070">
    <property type="entry name" value="ESTERASE OVCA2"/>
    <property type="match status" value="1"/>
</dbReference>
<dbReference type="GO" id="GO:0016787">
    <property type="term" value="F:hydrolase activity"/>
    <property type="evidence" value="ECO:0007669"/>
    <property type="project" value="UniProtKB-KW"/>
</dbReference>
<accession>A0A6A6YS45</accession>
<reference evidence="5" key="3">
    <citation type="submission" date="2025-04" db="UniProtKB">
        <authorList>
            <consortium name="RefSeq"/>
        </authorList>
    </citation>
    <scope>IDENTIFICATION</scope>
    <source>
        <strain evidence="5">CBS 304.34</strain>
    </source>
</reference>
<organism evidence="3">
    <name type="scientific">Mytilinidion resinicola</name>
    <dbReference type="NCBI Taxonomy" id="574789"/>
    <lineage>
        <taxon>Eukaryota</taxon>
        <taxon>Fungi</taxon>
        <taxon>Dikarya</taxon>
        <taxon>Ascomycota</taxon>
        <taxon>Pezizomycotina</taxon>
        <taxon>Dothideomycetes</taxon>
        <taxon>Pleosporomycetidae</taxon>
        <taxon>Mytilinidiales</taxon>
        <taxon>Mytilinidiaceae</taxon>
        <taxon>Mytilinidion</taxon>
    </lineage>
</organism>
<evidence type="ECO:0000313" key="5">
    <source>
        <dbReference type="RefSeq" id="XP_033578584.1"/>
    </source>
</evidence>
<proteinExistence type="predicted"/>
<dbReference type="Pfam" id="PF03959">
    <property type="entry name" value="FSH1"/>
    <property type="match status" value="1"/>
</dbReference>
<evidence type="ECO:0000256" key="1">
    <source>
        <dbReference type="ARBA" id="ARBA00022801"/>
    </source>
</evidence>
<evidence type="ECO:0000313" key="4">
    <source>
        <dbReference type="Proteomes" id="UP000504636"/>
    </source>
</evidence>
<name>A0A6A6YS45_9PEZI</name>
<reference evidence="5" key="2">
    <citation type="submission" date="2020-04" db="EMBL/GenBank/DDBJ databases">
        <authorList>
            <consortium name="NCBI Genome Project"/>
        </authorList>
    </citation>
    <scope>NUCLEOTIDE SEQUENCE</scope>
    <source>
        <strain evidence="5">CBS 304.34</strain>
    </source>
</reference>
<dbReference type="GO" id="GO:0005737">
    <property type="term" value="C:cytoplasm"/>
    <property type="evidence" value="ECO:0007669"/>
    <property type="project" value="TreeGrafter"/>
</dbReference>
<dbReference type="PANTHER" id="PTHR48070:SF7">
    <property type="entry name" value="SERINE HYDROLASE FSH DOMAIN-CONTAINING PROTEIN-RELATED"/>
    <property type="match status" value="1"/>
</dbReference>
<keyword evidence="4" id="KW-1185">Reference proteome</keyword>
<gene>
    <name evidence="3 5" type="ORF">BDZ99DRAFT_414098</name>
</gene>